<feature type="binding site" evidence="5">
    <location>
        <position position="257"/>
    </location>
    <ligand>
        <name>Mg(2+)</name>
        <dbReference type="ChEBI" id="CHEBI:18420"/>
    </ligand>
</feature>
<dbReference type="InterPro" id="IPR034603">
    <property type="entry name" value="Dipeptide_epimerase"/>
</dbReference>
<evidence type="ECO:0000313" key="8">
    <source>
        <dbReference type="EMBL" id="OWK43824.1"/>
    </source>
</evidence>
<dbReference type="InterPro" id="IPR029017">
    <property type="entry name" value="Enolase-like_N"/>
</dbReference>
<feature type="binding site" evidence="5">
    <location>
        <position position="206"/>
    </location>
    <ligand>
        <name>Mg(2+)</name>
        <dbReference type="ChEBI" id="CHEBI:18420"/>
    </ligand>
</feature>
<dbReference type="GO" id="GO:0006518">
    <property type="term" value="P:peptide metabolic process"/>
    <property type="evidence" value="ECO:0007669"/>
    <property type="project" value="UniProtKB-ARBA"/>
</dbReference>
<dbReference type="CDD" id="cd03319">
    <property type="entry name" value="L-Ala-DL-Glu_epimerase"/>
    <property type="match status" value="1"/>
</dbReference>
<feature type="binding site" evidence="5">
    <location>
        <position position="232"/>
    </location>
    <ligand>
        <name>Mg(2+)</name>
        <dbReference type="ChEBI" id="CHEBI:18420"/>
    </ligand>
</feature>
<dbReference type="SUPFAM" id="SSF51604">
    <property type="entry name" value="Enolase C-terminal domain-like"/>
    <property type="match status" value="1"/>
</dbReference>
<accession>A0A225DW89</accession>
<dbReference type="SMART" id="SM00922">
    <property type="entry name" value="MR_MLE"/>
    <property type="match status" value="1"/>
</dbReference>
<comment type="similarity">
    <text evidence="1 6">Belongs to the mandelate racemase/muconate lactonizing enzyme family.</text>
</comment>
<dbReference type="Pfam" id="PF13378">
    <property type="entry name" value="MR_MLE_C"/>
    <property type="match status" value="1"/>
</dbReference>
<dbReference type="InterPro" id="IPR013341">
    <property type="entry name" value="Mandelate_racemase_N_dom"/>
</dbReference>
<dbReference type="OrthoDB" id="9775391at2"/>
<proteinExistence type="inferred from homology"/>
<dbReference type="InterPro" id="IPR029065">
    <property type="entry name" value="Enolase_C-like"/>
</dbReference>
<name>A0A225DW89_9BACT</name>
<evidence type="ECO:0000256" key="5">
    <source>
        <dbReference type="PIRSR" id="PIRSR634603-3"/>
    </source>
</evidence>
<dbReference type="PANTHER" id="PTHR48073:SF2">
    <property type="entry name" value="O-SUCCINYLBENZOATE SYNTHASE"/>
    <property type="match status" value="1"/>
</dbReference>
<dbReference type="PANTHER" id="PTHR48073">
    <property type="entry name" value="O-SUCCINYLBENZOATE SYNTHASE-RELATED"/>
    <property type="match status" value="1"/>
</dbReference>
<reference evidence="9" key="1">
    <citation type="submission" date="2017-06" db="EMBL/GenBank/DDBJ databases">
        <title>Genome analysis of Fimbriiglobus ruber SP5, the first member of the order Planctomycetales with confirmed chitinolytic capability.</title>
        <authorList>
            <person name="Ravin N.V."/>
            <person name="Rakitin A.L."/>
            <person name="Ivanova A.A."/>
            <person name="Beletsky A.V."/>
            <person name="Kulichevskaya I.S."/>
            <person name="Mardanov A.V."/>
            <person name="Dedysh S.N."/>
        </authorList>
    </citation>
    <scope>NUCLEOTIDE SEQUENCE [LARGE SCALE GENOMIC DNA]</scope>
    <source>
        <strain evidence="9">SP5</strain>
    </source>
</reference>
<dbReference type="SUPFAM" id="SSF54826">
    <property type="entry name" value="Enolase N-terminal domain-like"/>
    <property type="match status" value="1"/>
</dbReference>
<evidence type="ECO:0000256" key="1">
    <source>
        <dbReference type="ARBA" id="ARBA00008031"/>
    </source>
</evidence>
<keyword evidence="3 5" id="KW-0460">Magnesium</keyword>
<evidence type="ECO:0000313" key="9">
    <source>
        <dbReference type="Proteomes" id="UP000214646"/>
    </source>
</evidence>
<dbReference type="GO" id="GO:0016855">
    <property type="term" value="F:racemase and epimerase activity, acting on amino acids and derivatives"/>
    <property type="evidence" value="ECO:0007669"/>
    <property type="project" value="UniProtKB-UniRule"/>
</dbReference>
<keyword evidence="4 6" id="KW-0413">Isomerase</keyword>
<evidence type="ECO:0000256" key="2">
    <source>
        <dbReference type="ARBA" id="ARBA00022723"/>
    </source>
</evidence>
<dbReference type="Gene3D" id="3.20.20.120">
    <property type="entry name" value="Enolase-like C-terminal domain"/>
    <property type="match status" value="1"/>
</dbReference>
<comment type="cofactor">
    <cofactor evidence="5 6">
        <name>Mg(2+)</name>
        <dbReference type="ChEBI" id="CHEBI:18420"/>
    </cofactor>
    <text evidence="5 6">Binds 1 Mg(2+) ion per subunit.</text>
</comment>
<dbReference type="Pfam" id="PF02746">
    <property type="entry name" value="MR_MLE_N"/>
    <property type="match status" value="1"/>
</dbReference>
<dbReference type="EC" id="5.1.1.-" evidence="6"/>
<dbReference type="EMBL" id="NIDE01000004">
    <property type="protein sequence ID" value="OWK43824.1"/>
    <property type="molecule type" value="Genomic_DNA"/>
</dbReference>
<evidence type="ECO:0000256" key="6">
    <source>
        <dbReference type="RuleBase" id="RU366006"/>
    </source>
</evidence>
<sequence length="389" mass="42295">MQIVALEAFHVRIPLRRPVKHASHTRTETDNVLVRCGLSDGSVGWGEGVPRDYVTGETIDSALELLKTSDLPRQLESCSDFERAVQFAGRLRLNPVPGDDRLCQGNAARCAVELAVLDAYGRAFGESLVHVTKFVAPDLYEPRERVQYSGVILSAKGWKARAYAVGQRLYGFRQLKVKVGIAGQDDAARLRAIRNWAGRAMDLRVDANEAWSPAEVADKIRALEPFGITSVEQPVRHEDVAALAAVRQQVKVSIMLDESLCSEVDAERAIGGGWCDLFNLRLSKCGGLIPALRLAALAGKHGLGYQLGCQVGETGILSAAGRQFATSVKGIRALEGSYDRRLVYDWLTTEDITFGRGGWAPTLTGCGLGVTVEPARVESVTVRREVLLG</sequence>
<dbReference type="SFLD" id="SFLDS00001">
    <property type="entry name" value="Enolase"/>
    <property type="match status" value="1"/>
</dbReference>
<gene>
    <name evidence="8" type="ORF">FRUB_03423</name>
</gene>
<dbReference type="InterPro" id="IPR036849">
    <property type="entry name" value="Enolase-like_C_sf"/>
</dbReference>
<dbReference type="SFLD" id="SFLDG00180">
    <property type="entry name" value="muconate_cycloisomerase"/>
    <property type="match status" value="1"/>
</dbReference>
<dbReference type="Gene3D" id="3.30.390.10">
    <property type="entry name" value="Enolase-like, N-terminal domain"/>
    <property type="match status" value="1"/>
</dbReference>
<feature type="domain" description="Mandelate racemase/muconate lactonizing enzyme C-terminal" evidence="7">
    <location>
        <begin position="158"/>
        <end position="253"/>
    </location>
</feature>
<evidence type="ECO:0000259" key="7">
    <source>
        <dbReference type="SMART" id="SM00922"/>
    </source>
</evidence>
<dbReference type="Proteomes" id="UP000214646">
    <property type="component" value="Unassembled WGS sequence"/>
</dbReference>
<dbReference type="GO" id="GO:0046872">
    <property type="term" value="F:metal ion binding"/>
    <property type="evidence" value="ECO:0007669"/>
    <property type="project" value="UniProtKB-KW"/>
</dbReference>
<dbReference type="InterPro" id="IPR013342">
    <property type="entry name" value="Mandelate_racemase_C"/>
</dbReference>
<keyword evidence="9" id="KW-1185">Reference proteome</keyword>
<dbReference type="AlphaFoldDB" id="A0A225DW89"/>
<evidence type="ECO:0000256" key="3">
    <source>
        <dbReference type="ARBA" id="ARBA00022842"/>
    </source>
</evidence>
<comment type="caution">
    <text evidence="8">The sequence shown here is derived from an EMBL/GenBank/DDBJ whole genome shotgun (WGS) entry which is preliminary data.</text>
</comment>
<dbReference type="RefSeq" id="WP_088254626.1">
    <property type="nucleotide sequence ID" value="NZ_NIDE01000004.1"/>
</dbReference>
<keyword evidence="2 5" id="KW-0479">Metal-binding</keyword>
<organism evidence="8 9">
    <name type="scientific">Fimbriiglobus ruber</name>
    <dbReference type="NCBI Taxonomy" id="1908690"/>
    <lineage>
        <taxon>Bacteria</taxon>
        <taxon>Pseudomonadati</taxon>
        <taxon>Planctomycetota</taxon>
        <taxon>Planctomycetia</taxon>
        <taxon>Gemmatales</taxon>
        <taxon>Gemmataceae</taxon>
        <taxon>Fimbriiglobus</taxon>
    </lineage>
</organism>
<evidence type="ECO:0000256" key="4">
    <source>
        <dbReference type="ARBA" id="ARBA00023235"/>
    </source>
</evidence>
<protein>
    <recommendedName>
        <fullName evidence="6">Dipeptide epimerase</fullName>
        <ecNumber evidence="6">5.1.1.-</ecNumber>
    </recommendedName>
</protein>